<evidence type="ECO:0000313" key="2">
    <source>
        <dbReference type="EMBL" id="KAK9738485.1"/>
    </source>
</evidence>
<evidence type="ECO:0000313" key="3">
    <source>
        <dbReference type="Proteomes" id="UP001458880"/>
    </source>
</evidence>
<reference evidence="2 3" key="1">
    <citation type="journal article" date="2024" name="BMC Genomics">
        <title>De novo assembly and annotation of Popillia japonica's genome with initial clues to its potential as an invasive pest.</title>
        <authorList>
            <person name="Cucini C."/>
            <person name="Boschi S."/>
            <person name="Funari R."/>
            <person name="Cardaioli E."/>
            <person name="Iannotti N."/>
            <person name="Marturano G."/>
            <person name="Paoli F."/>
            <person name="Bruttini M."/>
            <person name="Carapelli A."/>
            <person name="Frati F."/>
            <person name="Nardi F."/>
        </authorList>
    </citation>
    <scope>NUCLEOTIDE SEQUENCE [LARGE SCALE GENOMIC DNA]</scope>
    <source>
        <strain evidence="2">DMR45628</strain>
    </source>
</reference>
<feature type="region of interest" description="Disordered" evidence="1">
    <location>
        <begin position="44"/>
        <end position="68"/>
    </location>
</feature>
<dbReference type="AlphaFoldDB" id="A0AAW1LVJ7"/>
<dbReference type="Proteomes" id="UP001458880">
    <property type="component" value="Unassembled WGS sequence"/>
</dbReference>
<feature type="region of interest" description="Disordered" evidence="1">
    <location>
        <begin position="1"/>
        <end position="30"/>
    </location>
</feature>
<comment type="caution">
    <text evidence="2">The sequence shown here is derived from an EMBL/GenBank/DDBJ whole genome shotgun (WGS) entry which is preliminary data.</text>
</comment>
<evidence type="ECO:0008006" key="4">
    <source>
        <dbReference type="Google" id="ProtNLM"/>
    </source>
</evidence>
<proteinExistence type="predicted"/>
<feature type="compositionally biased region" description="Polar residues" evidence="1">
    <location>
        <begin position="46"/>
        <end position="62"/>
    </location>
</feature>
<organism evidence="2 3">
    <name type="scientific">Popillia japonica</name>
    <name type="common">Japanese beetle</name>
    <dbReference type="NCBI Taxonomy" id="7064"/>
    <lineage>
        <taxon>Eukaryota</taxon>
        <taxon>Metazoa</taxon>
        <taxon>Ecdysozoa</taxon>
        <taxon>Arthropoda</taxon>
        <taxon>Hexapoda</taxon>
        <taxon>Insecta</taxon>
        <taxon>Pterygota</taxon>
        <taxon>Neoptera</taxon>
        <taxon>Endopterygota</taxon>
        <taxon>Coleoptera</taxon>
        <taxon>Polyphaga</taxon>
        <taxon>Scarabaeiformia</taxon>
        <taxon>Scarabaeidae</taxon>
        <taxon>Rutelinae</taxon>
        <taxon>Popillia</taxon>
    </lineage>
</organism>
<evidence type="ECO:0000256" key="1">
    <source>
        <dbReference type="SAM" id="MobiDB-lite"/>
    </source>
</evidence>
<protein>
    <recommendedName>
        <fullName evidence="4">No apical meristem-associated C-terminal domain-containing protein</fullName>
    </recommendedName>
</protein>
<accession>A0AAW1LVJ7</accession>
<name>A0AAW1LVJ7_POPJA</name>
<keyword evidence="3" id="KW-1185">Reference proteome</keyword>
<gene>
    <name evidence="2" type="ORF">QE152_g9822</name>
</gene>
<sequence>MATGTASGKGLSSKETRQRVPPFGSVDDYLKRKREKIEVEHEEVAFSTSKKTTRSPVKGNSQDSRRLENKAMEELKEMIINMTSSLKEDVKNNHDQLMKNTNELVSMREFMQKREDEWIKEKKAWENAKKILTDHNSRK</sequence>
<dbReference type="EMBL" id="JASPKY010000086">
    <property type="protein sequence ID" value="KAK9738485.1"/>
    <property type="molecule type" value="Genomic_DNA"/>
</dbReference>